<dbReference type="AlphaFoldDB" id="A0AAV5ETP2"/>
<dbReference type="InterPro" id="IPR055414">
    <property type="entry name" value="LRR_R13L4/SHOC2-like"/>
</dbReference>
<sequence length="254" mass="28038">MKQLEILSSVEVQNSGKDLMDIGELLQLRKLGVILNGENSGLSIIFQQIDKLHACLRSLSIRINQPAKSENPVVAHLVTPPKLLQSLSISGITGGLPLWIAELDQLANITLRDTFLGEDAINILGKLRKLCSLKLLHKSYNGHSLNFKAQRFQRLRFLIVEGNDITNISFDDGAAPRSEMLVWSFRTLEALTGVHYLPKLKKLELNGDCGDHNLYLVRAAIKDHPNNPVLKHNPYHQSQEADGNAAAASSSSVP</sequence>
<evidence type="ECO:0000259" key="3">
    <source>
        <dbReference type="Pfam" id="PF23598"/>
    </source>
</evidence>
<dbReference type="EMBL" id="BQKI01000078">
    <property type="protein sequence ID" value="GJN25762.1"/>
    <property type="molecule type" value="Genomic_DNA"/>
</dbReference>
<dbReference type="Gene3D" id="3.80.10.10">
    <property type="entry name" value="Ribonuclease Inhibitor"/>
    <property type="match status" value="1"/>
</dbReference>
<keyword evidence="5" id="KW-1185">Reference proteome</keyword>
<feature type="domain" description="Disease resistance R13L4/SHOC-2-like LRR" evidence="3">
    <location>
        <begin position="1"/>
        <end position="229"/>
    </location>
</feature>
<dbReference type="Pfam" id="PF23598">
    <property type="entry name" value="LRR_14"/>
    <property type="match status" value="1"/>
</dbReference>
<evidence type="ECO:0000256" key="1">
    <source>
        <dbReference type="ARBA" id="ARBA00022737"/>
    </source>
</evidence>
<evidence type="ECO:0000313" key="5">
    <source>
        <dbReference type="Proteomes" id="UP001054889"/>
    </source>
</evidence>
<gene>
    <name evidence="4" type="primary">gb13633</name>
    <name evidence="4" type="ORF">PR202_gb13633</name>
</gene>
<evidence type="ECO:0000256" key="2">
    <source>
        <dbReference type="SAM" id="MobiDB-lite"/>
    </source>
</evidence>
<reference evidence="4" key="2">
    <citation type="submission" date="2021-12" db="EMBL/GenBank/DDBJ databases">
        <title>Resequencing data analysis of finger millet.</title>
        <authorList>
            <person name="Hatakeyama M."/>
            <person name="Aluri S."/>
            <person name="Balachadran M.T."/>
            <person name="Sivarajan S.R."/>
            <person name="Poveda L."/>
            <person name="Shimizu-Inatsugi R."/>
            <person name="Schlapbach R."/>
            <person name="Sreeman S.M."/>
            <person name="Shimizu K.K."/>
        </authorList>
    </citation>
    <scope>NUCLEOTIDE SEQUENCE</scope>
</reference>
<proteinExistence type="predicted"/>
<comment type="caution">
    <text evidence="4">The sequence shown here is derived from an EMBL/GenBank/DDBJ whole genome shotgun (WGS) entry which is preliminary data.</text>
</comment>
<protein>
    <recommendedName>
        <fullName evidence="3">Disease resistance R13L4/SHOC-2-like LRR domain-containing protein</fullName>
    </recommendedName>
</protein>
<keyword evidence="1" id="KW-0677">Repeat</keyword>
<dbReference type="SUPFAM" id="SSF52058">
    <property type="entry name" value="L domain-like"/>
    <property type="match status" value="1"/>
</dbReference>
<name>A0AAV5ETP2_ELECO</name>
<dbReference type="InterPro" id="IPR032675">
    <property type="entry name" value="LRR_dom_sf"/>
</dbReference>
<reference evidence="4" key="1">
    <citation type="journal article" date="2018" name="DNA Res.">
        <title>Multiple hybrid de novo genome assembly of finger millet, an orphan allotetraploid crop.</title>
        <authorList>
            <person name="Hatakeyama M."/>
            <person name="Aluri S."/>
            <person name="Balachadran M.T."/>
            <person name="Sivarajan S.R."/>
            <person name="Patrignani A."/>
            <person name="Gruter S."/>
            <person name="Poveda L."/>
            <person name="Shimizu-Inatsugi R."/>
            <person name="Baeten J."/>
            <person name="Francoijs K.J."/>
            <person name="Nataraja K.N."/>
            <person name="Reddy Y.A.N."/>
            <person name="Phadnis S."/>
            <person name="Ravikumar R.L."/>
            <person name="Schlapbach R."/>
            <person name="Sreeman S.M."/>
            <person name="Shimizu K.K."/>
        </authorList>
    </citation>
    <scope>NUCLEOTIDE SEQUENCE</scope>
</reference>
<feature type="compositionally biased region" description="Low complexity" evidence="2">
    <location>
        <begin position="245"/>
        <end position="254"/>
    </location>
</feature>
<evidence type="ECO:0000313" key="4">
    <source>
        <dbReference type="EMBL" id="GJN25762.1"/>
    </source>
</evidence>
<accession>A0AAV5ETP2</accession>
<feature type="region of interest" description="Disordered" evidence="2">
    <location>
        <begin position="227"/>
        <end position="254"/>
    </location>
</feature>
<dbReference type="Proteomes" id="UP001054889">
    <property type="component" value="Unassembled WGS sequence"/>
</dbReference>
<organism evidence="4 5">
    <name type="scientific">Eleusine coracana subsp. coracana</name>
    <dbReference type="NCBI Taxonomy" id="191504"/>
    <lineage>
        <taxon>Eukaryota</taxon>
        <taxon>Viridiplantae</taxon>
        <taxon>Streptophyta</taxon>
        <taxon>Embryophyta</taxon>
        <taxon>Tracheophyta</taxon>
        <taxon>Spermatophyta</taxon>
        <taxon>Magnoliopsida</taxon>
        <taxon>Liliopsida</taxon>
        <taxon>Poales</taxon>
        <taxon>Poaceae</taxon>
        <taxon>PACMAD clade</taxon>
        <taxon>Chloridoideae</taxon>
        <taxon>Cynodonteae</taxon>
        <taxon>Eleusininae</taxon>
        <taxon>Eleusine</taxon>
    </lineage>
</organism>